<comment type="caution">
    <text evidence="1">The sequence shown here is derived from an EMBL/GenBank/DDBJ whole genome shotgun (WGS) entry which is preliminary data.</text>
</comment>
<evidence type="ECO:0000313" key="1">
    <source>
        <dbReference type="EMBL" id="MBI3128242.1"/>
    </source>
</evidence>
<dbReference type="Pfam" id="PF19842">
    <property type="entry name" value="YqeC"/>
    <property type="match status" value="1"/>
</dbReference>
<protein>
    <submittedName>
        <fullName evidence="1">Selenium-dependent hydroxylase accessory protein YqeC</fullName>
    </submittedName>
</protein>
<dbReference type="Proteomes" id="UP000782312">
    <property type="component" value="Unassembled WGS sequence"/>
</dbReference>
<dbReference type="AlphaFoldDB" id="A0A932HZN5"/>
<dbReference type="NCBIfam" id="TIGR03172">
    <property type="entry name" value="selenium cofactor biosynthesis protein YqeC"/>
    <property type="match status" value="1"/>
</dbReference>
<sequence length="270" mass="27560">MSEGPLLRALGLRRGQAVAAVGAGGKTSLLAALAAECHAAGWRPALLTTTTKIFAPGEGSLLLLGEASSLARTLGAWSGEHSGPLTLARARLGEAPVPGEPSLRRMKLDGFAPGELEALREGAGVLLIEADGARGLPIKAPGPEEPVIPPWAEAVVGVVGLRALGAPLDEAHAFRSDLLRKITGLPSGAPVTAEAVGRLAGHPEGLFKGAPRGARKLVLLNQADAMDLDKLKETAYIIWSVAGTPRGPIERILCASLGGGPGITHQFPAA</sequence>
<evidence type="ECO:0000313" key="2">
    <source>
        <dbReference type="Proteomes" id="UP000782312"/>
    </source>
</evidence>
<dbReference type="InterPro" id="IPR017587">
    <property type="entry name" value="YqeC"/>
</dbReference>
<proteinExistence type="predicted"/>
<reference evidence="1" key="1">
    <citation type="submission" date="2020-07" db="EMBL/GenBank/DDBJ databases">
        <title>Huge and variable diversity of episymbiotic CPR bacteria and DPANN archaea in groundwater ecosystems.</title>
        <authorList>
            <person name="He C.Y."/>
            <person name="Keren R."/>
            <person name="Whittaker M."/>
            <person name="Farag I.F."/>
            <person name="Doudna J."/>
            <person name="Cate J.H.D."/>
            <person name="Banfield J.F."/>
        </authorList>
    </citation>
    <scope>NUCLEOTIDE SEQUENCE</scope>
    <source>
        <strain evidence="1">NC_groundwater_763_Ag_S-0.2um_68_21</strain>
    </source>
</reference>
<accession>A0A932HZN5</accession>
<dbReference type="EMBL" id="JACPUR010000025">
    <property type="protein sequence ID" value="MBI3128242.1"/>
    <property type="molecule type" value="Genomic_DNA"/>
</dbReference>
<gene>
    <name evidence="1" type="primary">yqeC</name>
    <name evidence="1" type="ORF">HYZ11_11605</name>
</gene>
<organism evidence="1 2">
    <name type="scientific">Tectimicrobiota bacterium</name>
    <dbReference type="NCBI Taxonomy" id="2528274"/>
    <lineage>
        <taxon>Bacteria</taxon>
        <taxon>Pseudomonadati</taxon>
        <taxon>Nitrospinota/Tectimicrobiota group</taxon>
        <taxon>Candidatus Tectimicrobiota</taxon>
    </lineage>
</organism>
<name>A0A932HZN5_UNCTE</name>